<dbReference type="STRING" id="106549.A0A540L8Y6"/>
<dbReference type="EMBL" id="VIEB01000206">
    <property type="protein sequence ID" value="TQE00769.1"/>
    <property type="molecule type" value="Genomic_DNA"/>
</dbReference>
<dbReference type="EMBL" id="VIEB01000701">
    <property type="protein sequence ID" value="TQD82920.1"/>
    <property type="molecule type" value="Genomic_DNA"/>
</dbReference>
<feature type="region of interest" description="Disordered" evidence="1">
    <location>
        <begin position="48"/>
        <end position="69"/>
    </location>
</feature>
<gene>
    <name evidence="4" type="ORF">C1H46_013564</name>
    <name evidence="3" type="ORF">C1H46_031519</name>
</gene>
<proteinExistence type="predicted"/>
<keyword evidence="5" id="KW-1185">Reference proteome</keyword>
<name>A0A540L8Y6_MALBA</name>
<dbReference type="Pfam" id="PF14389">
    <property type="entry name" value="Lzipper-MIP1"/>
    <property type="match status" value="1"/>
</dbReference>
<dbReference type="PANTHER" id="PTHR23054:SF26">
    <property type="entry name" value="ELECTRON TRANSPORTER"/>
    <property type="match status" value="1"/>
</dbReference>
<dbReference type="PANTHER" id="PTHR23054">
    <property type="entry name" value="TERNARY COMPLEX FACTOR MIP1, LEUCINE-ZIPPER-RELATED"/>
    <property type="match status" value="1"/>
</dbReference>
<sequence length="88" mass="10097">MTKELISEIELLEEEVANREQHVLSLYKSIFEQCISRAPSELNSVVASTSQKEASRNENKKKNWNKNKNNGWIGGTIRVCPEQGMWMS</sequence>
<feature type="domain" description="Ternary complex factor MIP1 leucine-zipper" evidence="2">
    <location>
        <begin position="2"/>
        <end position="33"/>
    </location>
</feature>
<evidence type="ECO:0000259" key="2">
    <source>
        <dbReference type="Pfam" id="PF14389"/>
    </source>
</evidence>
<protein>
    <recommendedName>
        <fullName evidence="2">Ternary complex factor MIP1 leucine-zipper domain-containing protein</fullName>
    </recommendedName>
</protein>
<evidence type="ECO:0000256" key="1">
    <source>
        <dbReference type="SAM" id="MobiDB-lite"/>
    </source>
</evidence>
<evidence type="ECO:0000313" key="4">
    <source>
        <dbReference type="EMBL" id="TQE00769.1"/>
    </source>
</evidence>
<dbReference type="Proteomes" id="UP000315295">
    <property type="component" value="Unassembled WGS sequence"/>
</dbReference>
<organism evidence="3 5">
    <name type="scientific">Malus baccata</name>
    <name type="common">Siberian crab apple</name>
    <name type="synonym">Pyrus baccata</name>
    <dbReference type="NCBI Taxonomy" id="106549"/>
    <lineage>
        <taxon>Eukaryota</taxon>
        <taxon>Viridiplantae</taxon>
        <taxon>Streptophyta</taxon>
        <taxon>Embryophyta</taxon>
        <taxon>Tracheophyta</taxon>
        <taxon>Spermatophyta</taxon>
        <taxon>Magnoliopsida</taxon>
        <taxon>eudicotyledons</taxon>
        <taxon>Gunneridae</taxon>
        <taxon>Pentapetalae</taxon>
        <taxon>rosids</taxon>
        <taxon>fabids</taxon>
        <taxon>Rosales</taxon>
        <taxon>Rosaceae</taxon>
        <taxon>Amygdaloideae</taxon>
        <taxon>Maleae</taxon>
        <taxon>Malus</taxon>
    </lineage>
</organism>
<dbReference type="InterPro" id="IPR025757">
    <property type="entry name" value="MIP1_Leuzipper"/>
</dbReference>
<accession>A0A540L8Y6</accession>
<dbReference type="AlphaFoldDB" id="A0A540L8Y6"/>
<evidence type="ECO:0000313" key="5">
    <source>
        <dbReference type="Proteomes" id="UP000315295"/>
    </source>
</evidence>
<reference evidence="3 5" key="1">
    <citation type="journal article" date="2019" name="G3 (Bethesda)">
        <title>Sequencing of a Wild Apple (Malus baccata) Genome Unravels the Differences Between Cultivated and Wild Apple Species Regarding Disease Resistance and Cold Tolerance.</title>
        <authorList>
            <person name="Chen X."/>
        </authorList>
    </citation>
    <scope>NUCLEOTIDE SEQUENCE [LARGE SCALE GENOMIC DNA]</scope>
    <source>
        <strain evidence="5">cv. Shandingzi</strain>
        <tissue evidence="3">Leaves</tissue>
    </source>
</reference>
<comment type="caution">
    <text evidence="3">The sequence shown here is derived from an EMBL/GenBank/DDBJ whole genome shotgun (WGS) entry which is preliminary data.</text>
</comment>
<evidence type="ECO:0000313" key="3">
    <source>
        <dbReference type="EMBL" id="TQD82920.1"/>
    </source>
</evidence>